<gene>
    <name evidence="2" type="ORF">BSTOLATCC_MIC49202</name>
</gene>
<dbReference type="EMBL" id="CAJZBQ010000048">
    <property type="protein sequence ID" value="CAG9329570.1"/>
    <property type="molecule type" value="Genomic_DNA"/>
</dbReference>
<evidence type="ECO:0000313" key="2">
    <source>
        <dbReference type="EMBL" id="CAG9329570.1"/>
    </source>
</evidence>
<feature type="region of interest" description="Disordered" evidence="1">
    <location>
        <begin position="132"/>
        <end position="159"/>
    </location>
</feature>
<evidence type="ECO:0000313" key="3">
    <source>
        <dbReference type="Proteomes" id="UP001162131"/>
    </source>
</evidence>
<evidence type="ECO:0000256" key="1">
    <source>
        <dbReference type="SAM" id="MobiDB-lite"/>
    </source>
</evidence>
<name>A0AAU9JVE4_9CILI</name>
<proteinExistence type="predicted"/>
<dbReference type="Proteomes" id="UP001162131">
    <property type="component" value="Unassembled WGS sequence"/>
</dbReference>
<protein>
    <submittedName>
        <fullName evidence="2">Uncharacterized protein</fullName>
    </submittedName>
</protein>
<comment type="caution">
    <text evidence="2">The sequence shown here is derived from an EMBL/GenBank/DDBJ whole genome shotgun (WGS) entry which is preliminary data.</text>
</comment>
<dbReference type="AlphaFoldDB" id="A0AAU9JVE4"/>
<keyword evidence="3" id="KW-1185">Reference proteome</keyword>
<reference evidence="2" key="1">
    <citation type="submission" date="2021-09" db="EMBL/GenBank/DDBJ databases">
        <authorList>
            <consortium name="AG Swart"/>
            <person name="Singh M."/>
            <person name="Singh A."/>
            <person name="Seah K."/>
            <person name="Emmerich C."/>
        </authorList>
    </citation>
    <scope>NUCLEOTIDE SEQUENCE</scope>
    <source>
        <strain evidence="2">ATCC30299</strain>
    </source>
</reference>
<feature type="compositionally biased region" description="Basic residues" evidence="1">
    <location>
        <begin position="136"/>
        <end position="147"/>
    </location>
</feature>
<accession>A0AAU9JVE4</accession>
<organism evidence="2 3">
    <name type="scientific">Blepharisma stoltei</name>
    <dbReference type="NCBI Taxonomy" id="1481888"/>
    <lineage>
        <taxon>Eukaryota</taxon>
        <taxon>Sar</taxon>
        <taxon>Alveolata</taxon>
        <taxon>Ciliophora</taxon>
        <taxon>Postciliodesmatophora</taxon>
        <taxon>Heterotrichea</taxon>
        <taxon>Heterotrichida</taxon>
        <taxon>Blepharismidae</taxon>
        <taxon>Blepharisma</taxon>
    </lineage>
</organism>
<sequence length="199" mass="23125">MKKDGKVVMPTVKFNEKDKPVPTYCRKTYEMTSEILKEMRGQIKRYREIGGKKKSFEGGKTWWANQTSPLPSKLYDGNESITASPRICRLEIEKPKNARIVGFEEKMIQMKSEWTETADLDKPKIVALRPKTPSLHQKRKGRIKKQRSLSSTPNQKKKETAHLIYHKHRLIKRRLSSDITQEGIFDISEILNITNGKIK</sequence>